<sequence>MGPSLGDKLPSDEQVVIIKLRIGICIAHKAQSPTQPTNGFGFGPTLRAHRPAMGLSTDLIEPIWVHNRPPLLTQQYKYANLSQLYN</sequence>
<name>A0A101M7K9_PENFR</name>
<dbReference type="AlphaFoldDB" id="A0A101M7K9"/>
<keyword evidence="2" id="KW-1185">Reference proteome</keyword>
<dbReference type="Proteomes" id="UP000055045">
    <property type="component" value="Unassembled WGS sequence"/>
</dbReference>
<comment type="caution">
    <text evidence="1">The sequence shown here is derived from an EMBL/GenBank/DDBJ whole genome shotgun (WGS) entry which is preliminary data.</text>
</comment>
<evidence type="ECO:0000313" key="2">
    <source>
        <dbReference type="Proteomes" id="UP000055045"/>
    </source>
</evidence>
<dbReference type="EMBL" id="LLXE01001026">
    <property type="protein sequence ID" value="KUM55420.1"/>
    <property type="molecule type" value="Genomic_DNA"/>
</dbReference>
<organism evidence="1 2">
    <name type="scientific">Penicillium freii</name>
    <dbReference type="NCBI Taxonomy" id="48697"/>
    <lineage>
        <taxon>Eukaryota</taxon>
        <taxon>Fungi</taxon>
        <taxon>Dikarya</taxon>
        <taxon>Ascomycota</taxon>
        <taxon>Pezizomycotina</taxon>
        <taxon>Eurotiomycetes</taxon>
        <taxon>Eurotiomycetidae</taxon>
        <taxon>Eurotiales</taxon>
        <taxon>Aspergillaceae</taxon>
        <taxon>Penicillium</taxon>
    </lineage>
</organism>
<gene>
    <name evidence="1" type="ORF">ACN42_g11858</name>
</gene>
<protein>
    <submittedName>
        <fullName evidence="1">Uncharacterized protein</fullName>
    </submittedName>
</protein>
<proteinExistence type="predicted"/>
<accession>A0A101M7K9</accession>
<reference evidence="1 2" key="1">
    <citation type="submission" date="2015-10" db="EMBL/GenBank/DDBJ databases">
        <title>Genome sequencing of Penicillium freii.</title>
        <authorList>
            <person name="Nguyen H.D."/>
            <person name="Visagie C.M."/>
            <person name="Seifert K.A."/>
        </authorList>
    </citation>
    <scope>NUCLEOTIDE SEQUENCE [LARGE SCALE GENOMIC DNA]</scope>
    <source>
        <strain evidence="1 2">DAOM 242723</strain>
    </source>
</reference>
<evidence type="ECO:0000313" key="1">
    <source>
        <dbReference type="EMBL" id="KUM55420.1"/>
    </source>
</evidence>